<organism evidence="2 3">
    <name type="scientific">Cymbomonas tetramitiformis</name>
    <dbReference type="NCBI Taxonomy" id="36881"/>
    <lineage>
        <taxon>Eukaryota</taxon>
        <taxon>Viridiplantae</taxon>
        <taxon>Chlorophyta</taxon>
        <taxon>Pyramimonadophyceae</taxon>
        <taxon>Pyramimonadales</taxon>
        <taxon>Pyramimonadaceae</taxon>
        <taxon>Cymbomonas</taxon>
    </lineage>
</organism>
<feature type="domain" description="RNA ligase" evidence="1">
    <location>
        <begin position="25"/>
        <end position="218"/>
    </location>
</feature>
<accession>A0AAE0FBA5</accession>
<dbReference type="Pfam" id="PF09414">
    <property type="entry name" value="RNA_ligase"/>
    <property type="match status" value="1"/>
</dbReference>
<evidence type="ECO:0000313" key="2">
    <source>
        <dbReference type="EMBL" id="KAK3256512.1"/>
    </source>
</evidence>
<dbReference type="InterPro" id="IPR021122">
    <property type="entry name" value="RNA_ligase_dom_REL/Rnl2"/>
</dbReference>
<evidence type="ECO:0000313" key="3">
    <source>
        <dbReference type="Proteomes" id="UP001190700"/>
    </source>
</evidence>
<reference evidence="2 3" key="1">
    <citation type="journal article" date="2015" name="Genome Biol. Evol.">
        <title>Comparative Genomics of a Bacterivorous Green Alga Reveals Evolutionary Causalities and Consequences of Phago-Mixotrophic Mode of Nutrition.</title>
        <authorList>
            <person name="Burns J.A."/>
            <person name="Paasch A."/>
            <person name="Narechania A."/>
            <person name="Kim E."/>
        </authorList>
    </citation>
    <scope>NUCLEOTIDE SEQUENCE [LARGE SCALE GENOMIC DNA]</scope>
    <source>
        <strain evidence="2 3">PLY_AMNH</strain>
    </source>
</reference>
<dbReference type="Proteomes" id="UP001190700">
    <property type="component" value="Unassembled WGS sequence"/>
</dbReference>
<name>A0AAE0FBA5_9CHLO</name>
<evidence type="ECO:0000259" key="1">
    <source>
        <dbReference type="Pfam" id="PF09414"/>
    </source>
</evidence>
<protein>
    <recommendedName>
        <fullName evidence="1">RNA ligase domain-containing protein</fullName>
    </recommendedName>
</protein>
<dbReference type="AlphaFoldDB" id="A0AAE0FBA5"/>
<keyword evidence="3" id="KW-1185">Reference proteome</keyword>
<gene>
    <name evidence="2" type="ORF">CYMTET_34357</name>
</gene>
<dbReference type="Gene3D" id="3.30.1490.70">
    <property type="match status" value="1"/>
</dbReference>
<dbReference type="SUPFAM" id="SSF56091">
    <property type="entry name" value="DNA ligase/mRNA capping enzyme, catalytic domain"/>
    <property type="match status" value="1"/>
</dbReference>
<dbReference type="EMBL" id="LGRX02021592">
    <property type="protein sequence ID" value="KAK3256512.1"/>
    <property type="molecule type" value="Genomic_DNA"/>
</dbReference>
<comment type="caution">
    <text evidence="2">The sequence shown here is derived from an EMBL/GenBank/DDBJ whole genome shotgun (WGS) entry which is preliminary data.</text>
</comment>
<dbReference type="Gene3D" id="3.30.470.30">
    <property type="entry name" value="DNA ligase/mRNA capping enzyme"/>
    <property type="match status" value="1"/>
</dbReference>
<proteinExistence type="predicted"/>
<sequence>MEFRPFDKMKTASNLWTPKEVGGLWCVTEKIHGANMQCIVGPEDSVRWGKRTSELEPTDNFFGFRTAVAVQHEEKAITLLRLTREYHSARGLGEVSGLAVCGELCGGEYPHPEVDAAPGVMPIQTGVWYSPNLHFVAFDLEVELADGKRDFMEYAAARQLLEEAEFMVLPPLLIGNFEEVCNSDHNFTTTFPALIGLPPLANDNNKAEGIVIKPLVCKRDAGEERIFMKRKIEEFSEKKCDAVTTWQRRQDDTSRSQEAEQEERQVEALLYETLACVTPQRLDAVISKYGRLQW</sequence>